<name>A0A1S2LJY2_9BACI</name>
<keyword evidence="7" id="KW-1185">Reference proteome</keyword>
<dbReference type="NCBIfam" id="TIGR00013">
    <property type="entry name" value="taut"/>
    <property type="match status" value="1"/>
</dbReference>
<dbReference type="CDD" id="cd00491">
    <property type="entry name" value="4Oxalocrotonate_Tautomerase"/>
    <property type="match status" value="1"/>
</dbReference>
<dbReference type="GO" id="GO:0016853">
    <property type="term" value="F:isomerase activity"/>
    <property type="evidence" value="ECO:0007669"/>
    <property type="project" value="UniProtKB-UniRule"/>
</dbReference>
<dbReference type="NCBIfam" id="NF002571">
    <property type="entry name" value="PRK02220.1"/>
    <property type="match status" value="1"/>
</dbReference>
<evidence type="ECO:0000256" key="1">
    <source>
        <dbReference type="ARBA" id="ARBA00006723"/>
    </source>
</evidence>
<gene>
    <name evidence="6" type="ORF">BKP37_15210</name>
</gene>
<reference evidence="6 7" key="1">
    <citation type="submission" date="2016-10" db="EMBL/GenBank/DDBJ databases">
        <title>Draft genome sequences of four alkaliphilic bacteria belonging to the Anaerobacillus genus.</title>
        <authorList>
            <person name="Bassil N.M."/>
            <person name="Lloyd J.R."/>
        </authorList>
    </citation>
    <scope>NUCLEOTIDE SEQUENCE [LARGE SCALE GENOMIC DNA]</scope>
    <source>
        <strain evidence="6 7">DSM 18345</strain>
    </source>
</reference>
<comment type="caution">
    <text evidence="6">The sequence shown here is derived from an EMBL/GenBank/DDBJ whole genome shotgun (WGS) entry which is preliminary data.</text>
</comment>
<evidence type="ECO:0000259" key="5">
    <source>
        <dbReference type="Pfam" id="PF01361"/>
    </source>
</evidence>
<keyword evidence="2 4" id="KW-0413">Isomerase</keyword>
<dbReference type="Gene3D" id="3.30.429.10">
    <property type="entry name" value="Macrophage Migration Inhibitory Factor"/>
    <property type="match status" value="1"/>
</dbReference>
<dbReference type="SUPFAM" id="SSF55331">
    <property type="entry name" value="Tautomerase/MIF"/>
    <property type="match status" value="1"/>
</dbReference>
<dbReference type="InterPro" id="IPR004370">
    <property type="entry name" value="4-OT-like_dom"/>
</dbReference>
<organism evidence="6 7">
    <name type="scientific">Anaerobacillus alkalilacustris</name>
    <dbReference type="NCBI Taxonomy" id="393763"/>
    <lineage>
        <taxon>Bacteria</taxon>
        <taxon>Bacillati</taxon>
        <taxon>Bacillota</taxon>
        <taxon>Bacilli</taxon>
        <taxon>Bacillales</taxon>
        <taxon>Bacillaceae</taxon>
        <taxon>Anaerobacillus</taxon>
    </lineage>
</organism>
<feature type="domain" description="4-oxalocrotonate tautomerase-like" evidence="5">
    <location>
        <begin position="2"/>
        <end position="60"/>
    </location>
</feature>
<evidence type="ECO:0000256" key="2">
    <source>
        <dbReference type="ARBA" id="ARBA00023235"/>
    </source>
</evidence>
<evidence type="ECO:0000256" key="4">
    <source>
        <dbReference type="RuleBase" id="RU362032"/>
    </source>
</evidence>
<evidence type="ECO:0000313" key="6">
    <source>
        <dbReference type="EMBL" id="OIJ11785.1"/>
    </source>
</evidence>
<feature type="active site" description="Proton acceptor; via imino nitrogen" evidence="3">
    <location>
        <position position="2"/>
    </location>
</feature>
<sequence>MPHVVVRMIEGRTEEQKRALVQRVTDAVSETANAPKENVTVYIEEMPKTNYAAAGKLASDK</sequence>
<dbReference type="OrthoDB" id="5405937at2"/>
<dbReference type="AlphaFoldDB" id="A0A1S2LJY2"/>
<dbReference type="EC" id="5.3.2.-" evidence="4"/>
<dbReference type="EMBL" id="MLQR01000036">
    <property type="protein sequence ID" value="OIJ11785.1"/>
    <property type="molecule type" value="Genomic_DNA"/>
</dbReference>
<dbReference type="Proteomes" id="UP000179524">
    <property type="component" value="Unassembled WGS sequence"/>
</dbReference>
<comment type="similarity">
    <text evidence="1 4">Belongs to the 4-oxalocrotonate tautomerase family.</text>
</comment>
<dbReference type="PANTHER" id="PTHR35530">
    <property type="entry name" value="TAUTOMERASE-RELATED"/>
    <property type="match status" value="1"/>
</dbReference>
<accession>A0A1S2LJY2</accession>
<proteinExistence type="inferred from homology"/>
<evidence type="ECO:0000313" key="7">
    <source>
        <dbReference type="Proteomes" id="UP000179524"/>
    </source>
</evidence>
<dbReference type="Pfam" id="PF01361">
    <property type="entry name" value="Tautomerase"/>
    <property type="match status" value="1"/>
</dbReference>
<dbReference type="RefSeq" id="WP_071310465.1">
    <property type="nucleotide sequence ID" value="NZ_MLQR01000036.1"/>
</dbReference>
<dbReference type="InterPro" id="IPR018191">
    <property type="entry name" value="4-OT"/>
</dbReference>
<dbReference type="PANTHER" id="PTHR35530:SF1">
    <property type="entry name" value="2-HYDROXYMUCONATE TAUTOMERASE"/>
    <property type="match status" value="1"/>
</dbReference>
<evidence type="ECO:0000256" key="3">
    <source>
        <dbReference type="PIRSR" id="PIRSR618191-1"/>
    </source>
</evidence>
<dbReference type="InterPro" id="IPR014347">
    <property type="entry name" value="Tautomerase/MIF_sf"/>
</dbReference>
<protein>
    <recommendedName>
        <fullName evidence="4">Tautomerase</fullName>
        <ecNumber evidence="4">5.3.2.-</ecNumber>
    </recommendedName>
</protein>